<evidence type="ECO:0000313" key="1">
    <source>
        <dbReference type="EMBL" id="CAB3779081.1"/>
    </source>
</evidence>
<proteinExistence type="predicted"/>
<protein>
    <submittedName>
        <fullName evidence="1">Uncharacterized protein</fullName>
    </submittedName>
</protein>
<evidence type="ECO:0000313" key="2">
    <source>
        <dbReference type="Proteomes" id="UP000494119"/>
    </source>
</evidence>
<keyword evidence="2" id="KW-1185">Reference proteome</keyword>
<dbReference type="AlphaFoldDB" id="A0A6J5FI93"/>
<dbReference type="Proteomes" id="UP000494119">
    <property type="component" value="Unassembled WGS sequence"/>
</dbReference>
<name>A0A6J5FI93_9BURK</name>
<reference evidence="1 2" key="1">
    <citation type="submission" date="2020-04" db="EMBL/GenBank/DDBJ databases">
        <authorList>
            <person name="De Canck E."/>
        </authorList>
    </citation>
    <scope>NUCLEOTIDE SEQUENCE [LARGE SCALE GENOMIC DNA]</scope>
    <source>
        <strain evidence="1 2">LMG 28688</strain>
    </source>
</reference>
<sequence>MQRAAQQSADVPVTHRLAVIELIVPSIEERGPVDKIALFKAFVASVVGGEWLGALPELPD</sequence>
<accession>A0A6J5FI93</accession>
<dbReference type="EMBL" id="CADIKL010000003">
    <property type="protein sequence ID" value="CAB3779081.1"/>
    <property type="molecule type" value="Genomic_DNA"/>
</dbReference>
<gene>
    <name evidence="1" type="ORF">LMG28688_00711</name>
</gene>
<organism evidence="1 2">
    <name type="scientific">Paraburkholderia caffeinitolerans</name>
    <dbReference type="NCBI Taxonomy" id="1723730"/>
    <lineage>
        <taxon>Bacteria</taxon>
        <taxon>Pseudomonadati</taxon>
        <taxon>Pseudomonadota</taxon>
        <taxon>Betaproteobacteria</taxon>
        <taxon>Burkholderiales</taxon>
        <taxon>Burkholderiaceae</taxon>
        <taxon>Paraburkholderia</taxon>
    </lineage>
</organism>